<dbReference type="Gene3D" id="3.30.390.30">
    <property type="match status" value="1"/>
</dbReference>
<accession>A0A4R2PW97</accession>
<dbReference type="InterPro" id="IPR023753">
    <property type="entry name" value="FAD/NAD-binding_dom"/>
</dbReference>
<dbReference type="PRINTS" id="PR00411">
    <property type="entry name" value="PNDRDTASEI"/>
</dbReference>
<evidence type="ECO:0000256" key="2">
    <source>
        <dbReference type="ARBA" id="ARBA00022630"/>
    </source>
</evidence>
<evidence type="ECO:0000313" key="7">
    <source>
        <dbReference type="EMBL" id="TCP38421.1"/>
    </source>
</evidence>
<evidence type="ECO:0000259" key="6">
    <source>
        <dbReference type="Pfam" id="PF14759"/>
    </source>
</evidence>
<dbReference type="Pfam" id="PF07992">
    <property type="entry name" value="Pyr_redox_2"/>
    <property type="match status" value="1"/>
</dbReference>
<comment type="cofactor">
    <cofactor evidence="1">
        <name>FAD</name>
        <dbReference type="ChEBI" id="CHEBI:57692"/>
    </cofactor>
</comment>
<reference evidence="7 8" key="1">
    <citation type="submission" date="2019-03" db="EMBL/GenBank/DDBJ databases">
        <title>Genomic Encyclopedia of Type Strains, Phase IV (KMG-IV): sequencing the most valuable type-strain genomes for metagenomic binning, comparative biology and taxonomic classification.</title>
        <authorList>
            <person name="Goeker M."/>
        </authorList>
    </citation>
    <scope>NUCLEOTIDE SEQUENCE [LARGE SCALE GENOMIC DNA]</scope>
    <source>
        <strain evidence="7 8">DSM 2132</strain>
    </source>
</reference>
<dbReference type="OrthoDB" id="7809559at2"/>
<keyword evidence="3" id="KW-0274">FAD</keyword>
<dbReference type="InterPro" id="IPR036188">
    <property type="entry name" value="FAD/NAD-bd_sf"/>
</dbReference>
<gene>
    <name evidence="7" type="ORF">EV659_101325</name>
</gene>
<dbReference type="PANTHER" id="PTHR43557">
    <property type="entry name" value="APOPTOSIS-INDUCING FACTOR 1"/>
    <property type="match status" value="1"/>
</dbReference>
<feature type="domain" description="Reductase C-terminal" evidence="6">
    <location>
        <begin position="320"/>
        <end position="404"/>
    </location>
</feature>
<evidence type="ECO:0000256" key="4">
    <source>
        <dbReference type="ARBA" id="ARBA00023002"/>
    </source>
</evidence>
<evidence type="ECO:0000256" key="3">
    <source>
        <dbReference type="ARBA" id="ARBA00022827"/>
    </source>
</evidence>
<evidence type="ECO:0000313" key="8">
    <source>
        <dbReference type="Proteomes" id="UP000295399"/>
    </source>
</evidence>
<dbReference type="GO" id="GO:0005737">
    <property type="term" value="C:cytoplasm"/>
    <property type="evidence" value="ECO:0007669"/>
    <property type="project" value="TreeGrafter"/>
</dbReference>
<comment type="caution">
    <text evidence="7">The sequence shown here is derived from an EMBL/GenBank/DDBJ whole genome shotgun (WGS) entry which is preliminary data.</text>
</comment>
<dbReference type="AlphaFoldDB" id="A0A4R2PW97"/>
<evidence type="ECO:0000259" key="5">
    <source>
        <dbReference type="Pfam" id="PF07992"/>
    </source>
</evidence>
<dbReference type="Proteomes" id="UP000295399">
    <property type="component" value="Unassembled WGS sequence"/>
</dbReference>
<keyword evidence="8" id="KW-1185">Reference proteome</keyword>
<dbReference type="Gene3D" id="3.50.50.60">
    <property type="entry name" value="FAD/NAD(P)-binding domain"/>
    <property type="match status" value="2"/>
</dbReference>
<dbReference type="GO" id="GO:0051213">
    <property type="term" value="F:dioxygenase activity"/>
    <property type="evidence" value="ECO:0007669"/>
    <property type="project" value="UniProtKB-KW"/>
</dbReference>
<dbReference type="InterPro" id="IPR028202">
    <property type="entry name" value="Reductase_C"/>
</dbReference>
<keyword evidence="2" id="KW-0285">Flavoprotein</keyword>
<proteinExistence type="predicted"/>
<dbReference type="InterPro" id="IPR016156">
    <property type="entry name" value="FAD/NAD-linked_Rdtase_dimer_sf"/>
</dbReference>
<organism evidence="7 8">
    <name type="scientific">Rhodothalassium salexigens DSM 2132</name>
    <dbReference type="NCBI Taxonomy" id="1188247"/>
    <lineage>
        <taxon>Bacteria</taxon>
        <taxon>Pseudomonadati</taxon>
        <taxon>Pseudomonadota</taxon>
        <taxon>Alphaproteobacteria</taxon>
        <taxon>Rhodothalassiales</taxon>
        <taxon>Rhodothalassiaceae</taxon>
        <taxon>Rhodothalassium</taxon>
    </lineage>
</organism>
<protein>
    <submittedName>
        <fullName evidence="7">3-phenylpropionate/trans-cinnamate dioxygenase ferredoxin reductase subunit</fullName>
    </submittedName>
</protein>
<dbReference type="PANTHER" id="PTHR43557:SF2">
    <property type="entry name" value="RIESKE DOMAIN-CONTAINING PROTEIN-RELATED"/>
    <property type="match status" value="1"/>
</dbReference>
<dbReference type="SUPFAM" id="SSF51905">
    <property type="entry name" value="FAD/NAD(P)-binding domain"/>
    <property type="match status" value="2"/>
</dbReference>
<dbReference type="PRINTS" id="PR00368">
    <property type="entry name" value="FADPNR"/>
</dbReference>
<keyword evidence="7" id="KW-0223">Dioxygenase</keyword>
<keyword evidence="4" id="KW-0560">Oxidoreductase</keyword>
<sequence length="411" mass="43388">MHVVIVGGGQAAQQTIASLRQGGFDGRLTLVGDEPVLPYQRPPLSKAYMLGELPAERLPLRPEPWYTERRVDLLLGRRVTAIDRSARRVQLDDGGALAYDRLVLATGARPRPLPVPVAAPDAVFDLRSLADVEGIRAGLQAGRRLVIVGGGYIGLEAAAVAHSLGLDVTVLERAERLLARVASPTLSEFYRQQHSRRGVAIRTGAQLTAVEAGGDGGLVTPVLASGERLAADLVLTGIGILPNAEMAAEAGLDVAEGIVVDRDARTSDPLIFAAGDCTRRPLVHHGGHGRLESVHNAVEQGKLAAAAILDQPRPAEDCPWFWSDQYDLKLQIAGLAAGSDHTVVRGEPEAGRFALFYFAGDRLRAVEAVNSAPEFLAAKKLIPAGARLDATAVADTSVKMRDLAAAALAAA</sequence>
<dbReference type="InterPro" id="IPR050446">
    <property type="entry name" value="FAD-oxidoreductase/Apoptosis"/>
</dbReference>
<dbReference type="RefSeq" id="WP_132706841.1">
    <property type="nucleotide sequence ID" value="NZ_JACIGF010000001.1"/>
</dbReference>
<dbReference type="Pfam" id="PF14759">
    <property type="entry name" value="Reductase_C"/>
    <property type="match status" value="1"/>
</dbReference>
<evidence type="ECO:0000256" key="1">
    <source>
        <dbReference type="ARBA" id="ARBA00001974"/>
    </source>
</evidence>
<dbReference type="SUPFAM" id="SSF55424">
    <property type="entry name" value="FAD/NAD-linked reductases, dimerisation (C-terminal) domain"/>
    <property type="match status" value="1"/>
</dbReference>
<dbReference type="InParanoid" id="A0A4R2PW97"/>
<feature type="domain" description="FAD/NAD(P)-binding" evidence="5">
    <location>
        <begin position="1"/>
        <end position="301"/>
    </location>
</feature>
<name>A0A4R2PW97_RHOSA</name>
<dbReference type="GO" id="GO:0016651">
    <property type="term" value="F:oxidoreductase activity, acting on NAD(P)H"/>
    <property type="evidence" value="ECO:0007669"/>
    <property type="project" value="TreeGrafter"/>
</dbReference>
<dbReference type="FunCoup" id="A0A4R2PW97">
    <property type="interactions" value="277"/>
</dbReference>
<dbReference type="EMBL" id="SLXO01000001">
    <property type="protein sequence ID" value="TCP38421.1"/>
    <property type="molecule type" value="Genomic_DNA"/>
</dbReference>